<protein>
    <submittedName>
        <fullName evidence="8">Citrate transporter</fullName>
    </submittedName>
</protein>
<dbReference type="GO" id="GO:0015137">
    <property type="term" value="F:citrate transmembrane transporter activity"/>
    <property type="evidence" value="ECO:0007669"/>
    <property type="project" value="InterPro"/>
</dbReference>
<evidence type="ECO:0000256" key="2">
    <source>
        <dbReference type="ARBA" id="ARBA00022448"/>
    </source>
</evidence>
<feature type="transmembrane region" description="Helical" evidence="6">
    <location>
        <begin position="385"/>
        <end position="404"/>
    </location>
</feature>
<dbReference type="GO" id="GO:0005886">
    <property type="term" value="C:plasma membrane"/>
    <property type="evidence" value="ECO:0007669"/>
    <property type="project" value="TreeGrafter"/>
</dbReference>
<sequence>MLALIGTPAIVALFTLIITKRLSPLVALISVPIVAALAAGFGLSTAKFIVHGVQNIGPVAGMFVFAILFFGVLTDAGMLDPIINGVLRVVGCHPPRIVMGSALLALLIHLDGSGAVTFLVTLPAMMPLYTRLGLDRRILACVASMAAGVNFLPWVGPMLRASAALHIPGTMIFYPMISVQIVGLVFVFGTAYVLGKREEKRLGLTREHAAGIAVTPRVLTPEELALRRPQRFWINLVLILIVLTTLVSGIVDPMVMFMIGTVLALVINYPDVKQQRERVDAHAKAALMMASVLLAAGAFTGIMTGTGMLTAMAEVVVRHVPAENARHMPFVLGLVSMPLSLLFDPDSFYFGILPVLAKSGELLGVPSVQMAQAALLGQMTTGFPVSPLTPATFLIVGLTGVELAEHQKFTIPFLFAASVLMVFTALLVGVFPL</sequence>
<feature type="transmembrane region" description="Helical" evidence="6">
    <location>
        <begin position="62"/>
        <end position="83"/>
    </location>
</feature>
<gene>
    <name evidence="8" type="ORF">FVF58_36555</name>
</gene>
<evidence type="ECO:0000313" key="9">
    <source>
        <dbReference type="Proteomes" id="UP000325273"/>
    </source>
</evidence>
<dbReference type="EMBL" id="VTUZ01000035">
    <property type="protein sequence ID" value="KAA1003560.1"/>
    <property type="molecule type" value="Genomic_DNA"/>
</dbReference>
<dbReference type="RefSeq" id="WP_149674581.1">
    <property type="nucleotide sequence ID" value="NZ_VTUZ01000035.1"/>
</dbReference>
<name>A0A5B0GNM9_9BURK</name>
<reference evidence="8 9" key="1">
    <citation type="submission" date="2019-08" db="EMBL/GenBank/DDBJ databases">
        <title>Paraburkholderia sp. DCY113.</title>
        <authorList>
            <person name="Kang J."/>
        </authorList>
    </citation>
    <scope>NUCLEOTIDE SEQUENCE [LARGE SCALE GENOMIC DNA]</scope>
    <source>
        <strain evidence="8 9">DCY113</strain>
    </source>
</reference>
<feature type="transmembrane region" description="Helical" evidence="6">
    <location>
        <begin position="236"/>
        <end position="267"/>
    </location>
</feature>
<evidence type="ECO:0000256" key="6">
    <source>
        <dbReference type="SAM" id="Phobius"/>
    </source>
</evidence>
<dbReference type="InterPro" id="IPR014738">
    <property type="entry name" value="Citrate_transporter"/>
</dbReference>
<keyword evidence="4 6" id="KW-1133">Transmembrane helix</keyword>
<keyword evidence="9" id="KW-1185">Reference proteome</keyword>
<comment type="caution">
    <text evidence="8">The sequence shown here is derived from an EMBL/GenBank/DDBJ whole genome shotgun (WGS) entry which is preliminary data.</text>
</comment>
<dbReference type="NCBIfam" id="TIGR00784">
    <property type="entry name" value="citMHS"/>
    <property type="match status" value="1"/>
</dbReference>
<keyword evidence="2" id="KW-0813">Transport</keyword>
<feature type="domain" description="Citrate transporter-like" evidence="7">
    <location>
        <begin position="15"/>
        <end position="377"/>
    </location>
</feature>
<evidence type="ECO:0000313" key="8">
    <source>
        <dbReference type="EMBL" id="KAA1003560.1"/>
    </source>
</evidence>
<feature type="transmembrane region" description="Helical" evidence="6">
    <location>
        <begin position="325"/>
        <end position="343"/>
    </location>
</feature>
<feature type="transmembrane region" description="Helical" evidence="6">
    <location>
        <begin position="411"/>
        <end position="431"/>
    </location>
</feature>
<feature type="transmembrane region" description="Helical" evidence="6">
    <location>
        <begin position="103"/>
        <end position="126"/>
    </location>
</feature>
<dbReference type="Proteomes" id="UP000325273">
    <property type="component" value="Unassembled WGS sequence"/>
</dbReference>
<accession>A0A5B0GNM9</accession>
<keyword evidence="5 6" id="KW-0472">Membrane</keyword>
<dbReference type="PANTHER" id="PTHR30354">
    <property type="entry name" value="GNT FAMILY GLUCONATE TRANSPORTER"/>
    <property type="match status" value="1"/>
</dbReference>
<feature type="transmembrane region" description="Helical" evidence="6">
    <location>
        <begin position="138"/>
        <end position="159"/>
    </location>
</feature>
<evidence type="ECO:0000256" key="5">
    <source>
        <dbReference type="ARBA" id="ARBA00023136"/>
    </source>
</evidence>
<dbReference type="GO" id="GO:0015128">
    <property type="term" value="F:gluconate transmembrane transporter activity"/>
    <property type="evidence" value="ECO:0007669"/>
    <property type="project" value="InterPro"/>
</dbReference>
<dbReference type="InterPro" id="IPR003474">
    <property type="entry name" value="Glcn_transporter"/>
</dbReference>
<comment type="subcellular location">
    <subcellularLocation>
        <location evidence="1">Membrane</location>
        <topology evidence="1">Multi-pass membrane protein</topology>
    </subcellularLocation>
</comment>
<keyword evidence="3 6" id="KW-0812">Transmembrane</keyword>
<dbReference type="AlphaFoldDB" id="A0A5B0GNM9"/>
<feature type="transmembrane region" description="Helical" evidence="6">
    <location>
        <begin position="287"/>
        <end position="313"/>
    </location>
</feature>
<organism evidence="8 9">
    <name type="scientific">Paraburkholderia panacisoli</name>
    <dbReference type="NCBI Taxonomy" id="2603818"/>
    <lineage>
        <taxon>Bacteria</taxon>
        <taxon>Pseudomonadati</taxon>
        <taxon>Pseudomonadota</taxon>
        <taxon>Betaproteobacteria</taxon>
        <taxon>Burkholderiales</taxon>
        <taxon>Burkholderiaceae</taxon>
        <taxon>Paraburkholderia</taxon>
    </lineage>
</organism>
<evidence type="ECO:0000259" key="7">
    <source>
        <dbReference type="Pfam" id="PF03600"/>
    </source>
</evidence>
<dbReference type="PANTHER" id="PTHR30354:SF26">
    <property type="entry name" value="TRANSPORTER, PUTATIVE-RELATED"/>
    <property type="match status" value="1"/>
</dbReference>
<feature type="transmembrane region" description="Helical" evidence="6">
    <location>
        <begin position="171"/>
        <end position="194"/>
    </location>
</feature>
<evidence type="ECO:0000256" key="4">
    <source>
        <dbReference type="ARBA" id="ARBA00022989"/>
    </source>
</evidence>
<evidence type="ECO:0000256" key="3">
    <source>
        <dbReference type="ARBA" id="ARBA00022692"/>
    </source>
</evidence>
<dbReference type="InterPro" id="IPR004680">
    <property type="entry name" value="Cit_transptr-like_dom"/>
</dbReference>
<feature type="transmembrane region" description="Helical" evidence="6">
    <location>
        <begin position="29"/>
        <end position="50"/>
    </location>
</feature>
<proteinExistence type="predicted"/>
<evidence type="ECO:0000256" key="1">
    <source>
        <dbReference type="ARBA" id="ARBA00004141"/>
    </source>
</evidence>
<dbReference type="Pfam" id="PF03600">
    <property type="entry name" value="CitMHS"/>
    <property type="match status" value="1"/>
</dbReference>